<keyword evidence="6" id="KW-1133">Transmembrane helix</keyword>
<dbReference type="PANTHER" id="PTHR15959:SF0">
    <property type="entry name" value="SYNTAXIN-18"/>
    <property type="match status" value="1"/>
</dbReference>
<keyword evidence="7" id="KW-0175">Coiled coil</keyword>
<dbReference type="SMART" id="SM00397">
    <property type="entry name" value="t_SNARE"/>
    <property type="match status" value="1"/>
</dbReference>
<dbReference type="GO" id="GO:0006890">
    <property type="term" value="P:retrograde vesicle-mediated transport, Golgi to endoplasmic reticulum"/>
    <property type="evidence" value="ECO:0007669"/>
    <property type="project" value="TreeGrafter"/>
</dbReference>
<dbReference type="PROSITE" id="PS50192">
    <property type="entry name" value="T_SNARE"/>
    <property type="match status" value="1"/>
</dbReference>
<accession>A0AA38X4W2</accession>
<organism evidence="10 11">
    <name type="scientific">Cladophialophora chaetospira</name>
    <dbReference type="NCBI Taxonomy" id="386627"/>
    <lineage>
        <taxon>Eukaryota</taxon>
        <taxon>Fungi</taxon>
        <taxon>Dikarya</taxon>
        <taxon>Ascomycota</taxon>
        <taxon>Pezizomycotina</taxon>
        <taxon>Eurotiomycetes</taxon>
        <taxon>Chaetothyriomycetidae</taxon>
        <taxon>Chaetothyriales</taxon>
        <taxon>Herpotrichiellaceae</taxon>
        <taxon>Cladophialophora</taxon>
    </lineage>
</organism>
<dbReference type="InterPro" id="IPR000727">
    <property type="entry name" value="T_SNARE_dom"/>
</dbReference>
<keyword evidence="3" id="KW-0813">Transport</keyword>
<evidence type="ECO:0000313" key="10">
    <source>
        <dbReference type="EMBL" id="KAJ9606884.1"/>
    </source>
</evidence>
<dbReference type="PANTHER" id="PTHR15959">
    <property type="entry name" value="SYNTAXIN-18"/>
    <property type="match status" value="1"/>
</dbReference>
<gene>
    <name evidence="10" type="primary">UFE1</name>
    <name evidence="10" type="ORF">H2200_008894</name>
</gene>
<evidence type="ECO:0000256" key="6">
    <source>
        <dbReference type="ARBA" id="ARBA00022989"/>
    </source>
</evidence>
<evidence type="ECO:0000256" key="5">
    <source>
        <dbReference type="ARBA" id="ARBA00022927"/>
    </source>
</evidence>
<sequence>MTELTFALSDILVQKHSSKAILPHEDLAAKLDSFLQEAYQINRSISSLLGYLRAVRTPYLSTAAPPRQKHTGVQRHLTTSHPLNRDVPEHLNDSQREAIDSETSSVLRDINKKITDLTSAVHLQHDTATKVLEQKYGKPSGVLWRWAAGDGDTPDAGKPQQQVDEEGRLRTIKMFRDGVLWYLSKVLKDAITVQQEMVEKRLEREQQKQLSKLYDPRNKGVRATPATAWTTNGGLEGLPPTQDLRAHDEYKPWNDASQGGGEQELSAEQLQLFEEENRGILDHYNDQLAKVTQVEKSLMEIGSLQQTLVGHLSVQGEMIDTLVQDAMNTDENLRKGNKELKKASERGSTARLVFYSTVGFCSFLVVWDLIF</sequence>
<dbReference type="AlphaFoldDB" id="A0AA38X4W2"/>
<reference evidence="10" key="1">
    <citation type="submission" date="2022-10" db="EMBL/GenBank/DDBJ databases">
        <title>Culturing micro-colonial fungi from biological soil crusts in the Mojave desert and describing Neophaeococcomyces mojavensis, and introducing the new genera and species Taxawa tesnikishii.</title>
        <authorList>
            <person name="Kurbessoian T."/>
            <person name="Stajich J.E."/>
        </authorList>
    </citation>
    <scope>NUCLEOTIDE SEQUENCE</scope>
    <source>
        <strain evidence="10">TK_41</strain>
    </source>
</reference>
<evidence type="ECO:0000256" key="2">
    <source>
        <dbReference type="ARBA" id="ARBA00009063"/>
    </source>
</evidence>
<evidence type="ECO:0000256" key="8">
    <source>
        <dbReference type="ARBA" id="ARBA00023136"/>
    </source>
</evidence>
<evidence type="ECO:0000256" key="1">
    <source>
        <dbReference type="ARBA" id="ARBA00004211"/>
    </source>
</evidence>
<dbReference type="SUPFAM" id="SSF58038">
    <property type="entry name" value="SNARE fusion complex"/>
    <property type="match status" value="1"/>
</dbReference>
<dbReference type="GO" id="GO:0015031">
    <property type="term" value="P:protein transport"/>
    <property type="evidence" value="ECO:0007669"/>
    <property type="project" value="UniProtKB-KW"/>
</dbReference>
<keyword evidence="8" id="KW-0472">Membrane</keyword>
<evidence type="ECO:0000259" key="9">
    <source>
        <dbReference type="PROSITE" id="PS50192"/>
    </source>
</evidence>
<dbReference type="GO" id="GO:0005783">
    <property type="term" value="C:endoplasmic reticulum"/>
    <property type="evidence" value="ECO:0007669"/>
    <property type="project" value="TreeGrafter"/>
</dbReference>
<comment type="similarity">
    <text evidence="2">Belongs to the syntaxin family.</text>
</comment>
<evidence type="ECO:0000313" key="11">
    <source>
        <dbReference type="Proteomes" id="UP001172673"/>
    </source>
</evidence>
<name>A0AA38X4W2_9EURO</name>
<keyword evidence="11" id="KW-1185">Reference proteome</keyword>
<protein>
    <submittedName>
        <fullName evidence="10">Syntaxin ufe1</fullName>
    </submittedName>
</protein>
<dbReference type="Pfam" id="PF05739">
    <property type="entry name" value="SNARE"/>
    <property type="match status" value="1"/>
</dbReference>
<proteinExistence type="inferred from homology"/>
<dbReference type="CDD" id="cd15850">
    <property type="entry name" value="SNARE_syntaxin18"/>
    <property type="match status" value="1"/>
</dbReference>
<dbReference type="Proteomes" id="UP001172673">
    <property type="component" value="Unassembled WGS sequence"/>
</dbReference>
<keyword evidence="4" id="KW-0812">Transmembrane</keyword>
<feature type="domain" description="T-SNARE coiled-coil homology" evidence="9">
    <location>
        <begin position="281"/>
        <end position="343"/>
    </location>
</feature>
<comment type="subcellular location">
    <subcellularLocation>
        <location evidence="1">Membrane</location>
        <topology evidence="1">Single-pass type IV membrane protein</topology>
    </subcellularLocation>
</comment>
<dbReference type="EMBL" id="JAPDRK010000013">
    <property type="protein sequence ID" value="KAJ9606884.1"/>
    <property type="molecule type" value="Genomic_DNA"/>
</dbReference>
<evidence type="ECO:0000256" key="7">
    <source>
        <dbReference type="ARBA" id="ARBA00023054"/>
    </source>
</evidence>
<evidence type="ECO:0000256" key="3">
    <source>
        <dbReference type="ARBA" id="ARBA00022448"/>
    </source>
</evidence>
<evidence type="ECO:0000256" key="4">
    <source>
        <dbReference type="ARBA" id="ARBA00022692"/>
    </source>
</evidence>
<keyword evidence="5" id="KW-0653">Protein transport</keyword>
<comment type="caution">
    <text evidence="10">The sequence shown here is derived from an EMBL/GenBank/DDBJ whole genome shotgun (WGS) entry which is preliminary data.</text>
</comment>
<dbReference type="GO" id="GO:0031201">
    <property type="term" value="C:SNARE complex"/>
    <property type="evidence" value="ECO:0007669"/>
    <property type="project" value="TreeGrafter"/>
</dbReference>
<dbReference type="Gene3D" id="1.20.5.110">
    <property type="match status" value="1"/>
</dbReference>